<reference evidence="3 4" key="1">
    <citation type="journal article" date="2008" name="Proc. Natl. Acad. Sci. U.S.A.">
        <title>Niche adaptation and genome expansion in the chlorophyll d-producing cyanobacterium Acaryochloris marina.</title>
        <authorList>
            <person name="Swingley W.D."/>
            <person name="Chen M."/>
            <person name="Cheung P.C."/>
            <person name="Conrad A.L."/>
            <person name="Dejesa L.C."/>
            <person name="Hao J."/>
            <person name="Honchak B.M."/>
            <person name="Karbach L.E."/>
            <person name="Kurdoglu A."/>
            <person name="Lahiri S."/>
            <person name="Mastrian S.D."/>
            <person name="Miyashita H."/>
            <person name="Page L."/>
            <person name="Ramakrishna P."/>
            <person name="Satoh S."/>
            <person name="Sattley W.M."/>
            <person name="Shimada Y."/>
            <person name="Taylor H.L."/>
            <person name="Tomo T."/>
            <person name="Tsuchiya T."/>
            <person name="Wang Z.T."/>
            <person name="Raymond J."/>
            <person name="Mimuro M."/>
            <person name="Blankenship R.E."/>
            <person name="Touchman J.W."/>
        </authorList>
    </citation>
    <scope>NUCLEOTIDE SEQUENCE [LARGE SCALE GENOMIC DNA]</scope>
    <source>
        <strain evidence="4">MBIC 11017</strain>
    </source>
</reference>
<dbReference type="InterPro" id="IPR036514">
    <property type="entry name" value="SGNH_hydro_sf"/>
</dbReference>
<dbReference type="SUPFAM" id="SSF52266">
    <property type="entry name" value="SGNH hydrolase"/>
    <property type="match status" value="1"/>
</dbReference>
<sequence>MKFIPSKIWLIILFLSGVTCGVLLSKFLFKFQDRLQTSQASQAQELPTIPDQVQGKMSLYVLAGQSNMTGRGPLDAESSKTHPQVFVFGNDYRWHLAKDPLDSIDGQVDPVSQEGKAPGVGPGMTFASALLKHDKDAVIGLIPCARGGSTIQEWQRNLSENSLYGSCLKRLRAASLMGQLEGMLFFQGEADALDQKQFSHLSLSPQQWSKKFEKFIESFRLDTKQENLPIVFAQIGSHDAPNLLTQWNVVKKQQENIQLPHVAMITTDDLALEDYVHYTTKSYRTIGQRFANAYIKLTEKNL</sequence>
<feature type="domain" description="Sialate O-acetylesterase" evidence="2">
    <location>
        <begin position="57"/>
        <end position="296"/>
    </location>
</feature>
<dbReference type="Pfam" id="PF03629">
    <property type="entry name" value="SASA"/>
    <property type="match status" value="1"/>
</dbReference>
<accession>B0BZZ0</accession>
<dbReference type="InterPro" id="IPR005181">
    <property type="entry name" value="SASA"/>
</dbReference>
<evidence type="ECO:0000256" key="1">
    <source>
        <dbReference type="ARBA" id="ARBA00022801"/>
    </source>
</evidence>
<organism evidence="3 4">
    <name type="scientific">Acaryochloris marina (strain MBIC 11017)</name>
    <dbReference type="NCBI Taxonomy" id="329726"/>
    <lineage>
        <taxon>Bacteria</taxon>
        <taxon>Bacillati</taxon>
        <taxon>Cyanobacteriota</taxon>
        <taxon>Cyanophyceae</taxon>
        <taxon>Acaryochloridales</taxon>
        <taxon>Acaryochloridaceae</taxon>
        <taxon>Acaryochloris</taxon>
    </lineage>
</organism>
<dbReference type="PANTHER" id="PTHR31988:SF19">
    <property type="entry name" value="9-O-ACETYL-N-ACETYLNEURAMINIC ACID DEACETYLASE-RELATED"/>
    <property type="match status" value="1"/>
</dbReference>
<dbReference type="RefSeq" id="WP_012162676.1">
    <property type="nucleotide sequence ID" value="NC_009925.1"/>
</dbReference>
<dbReference type="EMBL" id="CP000828">
    <property type="protein sequence ID" value="ABW27200.1"/>
    <property type="molecule type" value="Genomic_DNA"/>
</dbReference>
<evidence type="ECO:0000313" key="4">
    <source>
        <dbReference type="Proteomes" id="UP000000268"/>
    </source>
</evidence>
<dbReference type="Gene3D" id="3.40.50.1110">
    <property type="entry name" value="SGNH hydrolase"/>
    <property type="match status" value="1"/>
</dbReference>
<dbReference type="Proteomes" id="UP000000268">
    <property type="component" value="Chromosome"/>
</dbReference>
<dbReference type="InterPro" id="IPR052940">
    <property type="entry name" value="Carb_Esterase_6"/>
</dbReference>
<dbReference type="STRING" id="329726.AM1_2187"/>
<dbReference type="PANTHER" id="PTHR31988">
    <property type="entry name" value="ESTERASE, PUTATIVE (DUF303)-RELATED"/>
    <property type="match status" value="1"/>
</dbReference>
<dbReference type="AlphaFoldDB" id="B0BZZ0"/>
<keyword evidence="1" id="KW-0378">Hydrolase</keyword>
<proteinExistence type="predicted"/>
<protein>
    <recommendedName>
        <fullName evidence="2">Sialate O-acetylesterase domain-containing protein</fullName>
    </recommendedName>
</protein>
<name>B0BZZ0_ACAM1</name>
<dbReference type="GO" id="GO:0016787">
    <property type="term" value="F:hydrolase activity"/>
    <property type="evidence" value="ECO:0007669"/>
    <property type="project" value="UniProtKB-KW"/>
</dbReference>
<dbReference type="OrthoDB" id="9795554at2"/>
<keyword evidence="4" id="KW-1185">Reference proteome</keyword>
<dbReference type="KEGG" id="amr:AM1_2187"/>
<gene>
    <name evidence="3" type="ordered locus">AM1_2187</name>
</gene>
<dbReference type="HOGENOM" id="CLU_056093_3_0_3"/>
<dbReference type="eggNOG" id="COG1409">
    <property type="taxonomic scope" value="Bacteria"/>
</dbReference>
<evidence type="ECO:0000313" key="3">
    <source>
        <dbReference type="EMBL" id="ABW27200.1"/>
    </source>
</evidence>
<evidence type="ECO:0000259" key="2">
    <source>
        <dbReference type="Pfam" id="PF03629"/>
    </source>
</evidence>